<feature type="domain" description="LTD" evidence="2">
    <location>
        <begin position="1"/>
        <end position="132"/>
    </location>
</feature>
<protein>
    <recommendedName>
        <fullName evidence="2">LTD domain-containing protein</fullName>
    </recommendedName>
</protein>
<feature type="compositionally biased region" description="Acidic residues" evidence="1">
    <location>
        <begin position="146"/>
        <end position="160"/>
    </location>
</feature>
<dbReference type="InterPro" id="IPR036415">
    <property type="entry name" value="Lamin_tail_dom_sf"/>
</dbReference>
<feature type="non-terminal residue" evidence="3">
    <location>
        <position position="217"/>
    </location>
</feature>
<accession>X1LX41</accession>
<feature type="compositionally biased region" description="Polar residues" evidence="1">
    <location>
        <begin position="104"/>
        <end position="117"/>
    </location>
</feature>
<name>X1LX41_9ZZZZ</name>
<comment type="caution">
    <text evidence="3">The sequence shown here is derived from an EMBL/GenBank/DDBJ whole genome shotgun (WGS) entry which is preliminary data.</text>
</comment>
<evidence type="ECO:0000313" key="3">
    <source>
        <dbReference type="EMBL" id="GAI23947.1"/>
    </source>
</evidence>
<reference evidence="3" key="1">
    <citation type="journal article" date="2014" name="Front. Microbiol.">
        <title>High frequency of phylogenetically diverse reductive dehalogenase-homologous genes in deep subseafloor sedimentary metagenomes.</title>
        <authorList>
            <person name="Kawai M."/>
            <person name="Futagami T."/>
            <person name="Toyoda A."/>
            <person name="Takaki Y."/>
            <person name="Nishi S."/>
            <person name="Hori S."/>
            <person name="Arai W."/>
            <person name="Tsubouchi T."/>
            <person name="Morono Y."/>
            <person name="Uchiyama I."/>
            <person name="Ito T."/>
            <person name="Fujiyama A."/>
            <person name="Inagaki F."/>
            <person name="Takami H."/>
        </authorList>
    </citation>
    <scope>NUCLEOTIDE SEQUENCE</scope>
    <source>
        <strain evidence="3">Expedition CK06-06</strain>
    </source>
</reference>
<evidence type="ECO:0000256" key="1">
    <source>
        <dbReference type="SAM" id="MobiDB-lite"/>
    </source>
</evidence>
<dbReference type="PROSITE" id="PS51841">
    <property type="entry name" value="LTD"/>
    <property type="match status" value="1"/>
</dbReference>
<evidence type="ECO:0000259" key="2">
    <source>
        <dbReference type="PROSITE" id="PS51841"/>
    </source>
</evidence>
<organism evidence="3">
    <name type="scientific">marine sediment metagenome</name>
    <dbReference type="NCBI Taxonomy" id="412755"/>
    <lineage>
        <taxon>unclassified sequences</taxon>
        <taxon>metagenomes</taxon>
        <taxon>ecological metagenomes</taxon>
    </lineage>
</organism>
<dbReference type="Gene3D" id="2.60.40.10">
    <property type="entry name" value="Immunoglobulins"/>
    <property type="match status" value="1"/>
</dbReference>
<dbReference type="SUPFAM" id="SSF74853">
    <property type="entry name" value="Lamin A/C globular tail domain"/>
    <property type="match status" value="1"/>
</dbReference>
<sequence>MGTIGNQYSEWIELYNASDKEIDLNNWKLYKDGGDVLVFVLTEKIASGGYLIIERTTDSSPDPLPDIDDESGKFGGGGLINLPRGEHLVLKNVEGNVVKDLDFSTNGWPAGDNSTKQTMERTTTDWQTSLNPGGTPKAPNSSGAVEEPEEEEEAKEEEPEAPPAITSNQPPIANAGDNIIGFVNQEIEFDGTKSSDPDEDELFCSWNMGNGKVIDKP</sequence>
<feature type="region of interest" description="Disordered" evidence="1">
    <location>
        <begin position="104"/>
        <end position="180"/>
    </location>
</feature>
<dbReference type="InterPro" id="IPR001322">
    <property type="entry name" value="Lamin_tail_dom"/>
</dbReference>
<dbReference type="EMBL" id="BARV01017490">
    <property type="protein sequence ID" value="GAI23947.1"/>
    <property type="molecule type" value="Genomic_DNA"/>
</dbReference>
<dbReference type="AlphaFoldDB" id="X1LX41"/>
<proteinExistence type="predicted"/>
<dbReference type="Gene3D" id="2.60.40.1260">
    <property type="entry name" value="Lamin Tail domain"/>
    <property type="match status" value="1"/>
</dbReference>
<dbReference type="Pfam" id="PF00932">
    <property type="entry name" value="LTD"/>
    <property type="match status" value="1"/>
</dbReference>
<gene>
    <name evidence="3" type="ORF">S06H3_29796</name>
</gene>
<feature type="compositionally biased region" description="Polar residues" evidence="1">
    <location>
        <begin position="124"/>
        <end position="143"/>
    </location>
</feature>
<dbReference type="InterPro" id="IPR013783">
    <property type="entry name" value="Ig-like_fold"/>
</dbReference>